<dbReference type="GO" id="GO:0003735">
    <property type="term" value="F:structural constituent of ribosome"/>
    <property type="evidence" value="ECO:0007669"/>
    <property type="project" value="TreeGrafter"/>
</dbReference>
<gene>
    <name evidence="1" type="ORF">IFM89_034520</name>
</gene>
<dbReference type="GO" id="GO:0022627">
    <property type="term" value="C:cytosolic small ribosomal subunit"/>
    <property type="evidence" value="ECO:0007669"/>
    <property type="project" value="TreeGrafter"/>
</dbReference>
<dbReference type="EMBL" id="JADFTS010000006">
    <property type="protein sequence ID" value="KAF9603187.1"/>
    <property type="molecule type" value="Genomic_DNA"/>
</dbReference>
<name>A0A835LSG1_9MAGN</name>
<dbReference type="InterPro" id="IPR009068">
    <property type="entry name" value="uS15_NS1_RNA-bd_sf"/>
</dbReference>
<dbReference type="OrthoDB" id="623277at2759"/>
<organism evidence="1 2">
    <name type="scientific">Coptis chinensis</name>
    <dbReference type="NCBI Taxonomy" id="261450"/>
    <lineage>
        <taxon>Eukaryota</taxon>
        <taxon>Viridiplantae</taxon>
        <taxon>Streptophyta</taxon>
        <taxon>Embryophyta</taxon>
        <taxon>Tracheophyta</taxon>
        <taxon>Spermatophyta</taxon>
        <taxon>Magnoliopsida</taxon>
        <taxon>Ranunculales</taxon>
        <taxon>Ranunculaceae</taxon>
        <taxon>Coptidoideae</taxon>
        <taxon>Coptis</taxon>
    </lineage>
</organism>
<dbReference type="Gene3D" id="1.10.287.10">
    <property type="entry name" value="S15/NS1, RNA-binding"/>
    <property type="match status" value="1"/>
</dbReference>
<keyword evidence="2" id="KW-1185">Reference proteome</keyword>
<dbReference type="GO" id="GO:0005730">
    <property type="term" value="C:nucleolus"/>
    <property type="evidence" value="ECO:0007669"/>
    <property type="project" value="TreeGrafter"/>
</dbReference>
<dbReference type="GO" id="GO:0070181">
    <property type="term" value="F:small ribosomal subunit rRNA binding"/>
    <property type="evidence" value="ECO:0007669"/>
    <property type="project" value="TreeGrafter"/>
</dbReference>
<accession>A0A835LSG1</accession>
<dbReference type="InterPro" id="IPR023029">
    <property type="entry name" value="Ribosomal_uS15_arc_euk"/>
</dbReference>
<evidence type="ECO:0000313" key="2">
    <source>
        <dbReference type="Proteomes" id="UP000631114"/>
    </source>
</evidence>
<dbReference type="SUPFAM" id="SSF47060">
    <property type="entry name" value="S15/NS1 RNA-binding domain"/>
    <property type="match status" value="1"/>
</dbReference>
<dbReference type="Proteomes" id="UP000631114">
    <property type="component" value="Unassembled WGS sequence"/>
</dbReference>
<dbReference type="AlphaFoldDB" id="A0A835LSG1"/>
<proteinExistence type="predicted"/>
<comment type="caution">
    <text evidence="1">The sequence shown here is derived from an EMBL/GenBank/DDBJ whole genome shotgun (WGS) entry which is preliminary data.</text>
</comment>
<protein>
    <submittedName>
        <fullName evidence="1">Uncharacterized protein</fullName>
    </submittedName>
</protein>
<dbReference type="PANTHER" id="PTHR11885:SF6">
    <property type="entry name" value="SMALL RIBOSOMAL SUBUNIT PROTEIN US15"/>
    <property type="match status" value="1"/>
</dbReference>
<reference evidence="1 2" key="1">
    <citation type="submission" date="2020-10" db="EMBL/GenBank/DDBJ databases">
        <title>The Coptis chinensis genome and diversification of protoberbering-type alkaloids.</title>
        <authorList>
            <person name="Wang B."/>
            <person name="Shu S."/>
            <person name="Song C."/>
            <person name="Liu Y."/>
        </authorList>
    </citation>
    <scope>NUCLEOTIDE SEQUENCE [LARGE SCALE GENOMIC DNA]</scope>
    <source>
        <strain evidence="1">HL-2020</strain>
        <tissue evidence="1">Leaf</tissue>
    </source>
</reference>
<dbReference type="PANTHER" id="PTHR11885">
    <property type="entry name" value="RIBOSOMAL PROTEIN S15P/S13E"/>
    <property type="match status" value="1"/>
</dbReference>
<sequence length="192" mass="21637">PEPSVAFSSSVQPPEFEVEVEIVKPLCLGMCFETLEAAKQFYIDYGKSFGFSPVIRSSENSFSRSDELVYEAMETDSAYQLMLQRLQELSVELKKQKEVDPGVSVVNSYTIADSSAPPLDDPSQVKSVTGSKILRIPKALGITPKIPKDLYHLIKKVVAIHKHLEKNTKDNDCTFRLILVESRIHRLFYLVL</sequence>
<feature type="non-terminal residue" evidence="1">
    <location>
        <position position="192"/>
    </location>
</feature>
<evidence type="ECO:0000313" key="1">
    <source>
        <dbReference type="EMBL" id="KAF9603187.1"/>
    </source>
</evidence>
<dbReference type="CDD" id="cd00677">
    <property type="entry name" value="S15_NS1_EPRS_RNA-bind"/>
    <property type="match status" value="1"/>
</dbReference>